<dbReference type="AlphaFoldDB" id="A0A9D4L9N5"/>
<dbReference type="GO" id="GO:0016020">
    <property type="term" value="C:membrane"/>
    <property type="evidence" value="ECO:0007669"/>
    <property type="project" value="InterPro"/>
</dbReference>
<evidence type="ECO:0000259" key="5">
    <source>
        <dbReference type="PROSITE" id="PS50287"/>
    </source>
</evidence>
<dbReference type="InterPro" id="IPR036772">
    <property type="entry name" value="SRCR-like_dom_sf"/>
</dbReference>
<dbReference type="PROSITE" id="PS50092">
    <property type="entry name" value="TSP1"/>
    <property type="match status" value="1"/>
</dbReference>
<dbReference type="FunFam" id="3.10.250.10:FF:000001">
    <property type="entry name" value="Lysyl oxidase 4 isoform X1"/>
    <property type="match status" value="1"/>
</dbReference>
<feature type="compositionally biased region" description="Low complexity" evidence="4">
    <location>
        <begin position="118"/>
        <end position="130"/>
    </location>
</feature>
<dbReference type="SUPFAM" id="SSF82895">
    <property type="entry name" value="TSP-1 type 1 repeat"/>
    <property type="match status" value="1"/>
</dbReference>
<accession>A0A9D4L9N5</accession>
<name>A0A9D4L9N5_DREPO</name>
<dbReference type="InterPro" id="IPR001190">
    <property type="entry name" value="SRCR"/>
</dbReference>
<gene>
    <name evidence="6" type="ORF">DPMN_096389</name>
</gene>
<feature type="region of interest" description="Disordered" evidence="4">
    <location>
        <begin position="85"/>
        <end position="141"/>
    </location>
</feature>
<dbReference type="Gene3D" id="3.10.250.10">
    <property type="entry name" value="SRCR-like domain"/>
    <property type="match status" value="1"/>
</dbReference>
<dbReference type="EMBL" id="JAIWYP010000003">
    <property type="protein sequence ID" value="KAH3853854.1"/>
    <property type="molecule type" value="Genomic_DNA"/>
</dbReference>
<evidence type="ECO:0000256" key="1">
    <source>
        <dbReference type="ARBA" id="ARBA00022729"/>
    </source>
</evidence>
<dbReference type="PROSITE" id="PS50287">
    <property type="entry name" value="SRCR_2"/>
    <property type="match status" value="1"/>
</dbReference>
<dbReference type="PRINTS" id="PR01705">
    <property type="entry name" value="TSP1REPEAT"/>
</dbReference>
<protein>
    <recommendedName>
        <fullName evidence="5">SRCR domain-containing protein</fullName>
    </recommendedName>
</protein>
<dbReference type="Proteomes" id="UP000828390">
    <property type="component" value="Unassembled WGS sequence"/>
</dbReference>
<sequence length="433" mass="47134">MRDQGSDGASNMSGKQKGVQARIQAIVARAVNTHCKAHCLNLAIIHASDPTHAKNMMATVQTIAFAFDYSAKRLLRFEENLETDPENKTCNAVRSHYDAGSTGMNRGSTGDDRDKPGKTGAPPGNGAPPGHYRRRPGWNRGVALTLPGSDAGIAQQCAGGVTVYRGSARTLPASIGAQPGHYRRQPGLCWELPAFTGAQPGHYRRQPGLCRGFTGINLSELLHSTARVNLYTFEQREKFGQNILKAFYVTLNLAPGLQRLQRFEKVENTRRVEHGGWTTWSSWSTCTSTIMCVGGIYQRYRECNNPKPSPYGQQCPGANVETNSCNTCQYATISNSIRLVNGRVEVYLNGAWGTVCDDNFAYNSNAARVVCRMLGLPTSNARLIDPGDGPSYMSILLDEVRCTGNEASLFDCSHSAVIANDCRHAEDAGVYCA</sequence>
<dbReference type="PANTHER" id="PTHR48071:SF18">
    <property type="entry name" value="DELETED IN MALIGNANT BRAIN TUMORS 1 PROTEIN-RELATED"/>
    <property type="match status" value="1"/>
</dbReference>
<organism evidence="6 7">
    <name type="scientific">Dreissena polymorpha</name>
    <name type="common">Zebra mussel</name>
    <name type="synonym">Mytilus polymorpha</name>
    <dbReference type="NCBI Taxonomy" id="45954"/>
    <lineage>
        <taxon>Eukaryota</taxon>
        <taxon>Metazoa</taxon>
        <taxon>Spiralia</taxon>
        <taxon>Lophotrochozoa</taxon>
        <taxon>Mollusca</taxon>
        <taxon>Bivalvia</taxon>
        <taxon>Autobranchia</taxon>
        <taxon>Heteroconchia</taxon>
        <taxon>Euheterodonta</taxon>
        <taxon>Imparidentia</taxon>
        <taxon>Neoheterodontei</taxon>
        <taxon>Myida</taxon>
        <taxon>Dreissenoidea</taxon>
        <taxon>Dreissenidae</taxon>
        <taxon>Dreissena</taxon>
    </lineage>
</organism>
<evidence type="ECO:0000313" key="6">
    <source>
        <dbReference type="EMBL" id="KAH3853854.1"/>
    </source>
</evidence>
<feature type="domain" description="SRCR" evidence="5">
    <location>
        <begin position="331"/>
        <end position="433"/>
    </location>
</feature>
<proteinExistence type="predicted"/>
<dbReference type="Gene3D" id="2.20.100.10">
    <property type="entry name" value="Thrombospondin type-1 (TSP1) repeat"/>
    <property type="match status" value="1"/>
</dbReference>
<comment type="caution">
    <text evidence="6">The sequence shown here is derived from an EMBL/GenBank/DDBJ whole genome shotgun (WGS) entry which is preliminary data.</text>
</comment>
<dbReference type="PRINTS" id="PR00258">
    <property type="entry name" value="SPERACTRCPTR"/>
</dbReference>
<comment type="caution">
    <text evidence="3">Lacks conserved residue(s) required for the propagation of feature annotation.</text>
</comment>
<dbReference type="SMART" id="SM00202">
    <property type="entry name" value="SR"/>
    <property type="match status" value="1"/>
</dbReference>
<evidence type="ECO:0000256" key="2">
    <source>
        <dbReference type="ARBA" id="ARBA00023157"/>
    </source>
</evidence>
<dbReference type="InterPro" id="IPR036383">
    <property type="entry name" value="TSP1_rpt_sf"/>
</dbReference>
<dbReference type="Pfam" id="PF00530">
    <property type="entry name" value="SRCR"/>
    <property type="match status" value="1"/>
</dbReference>
<keyword evidence="2 3" id="KW-1015">Disulfide bond</keyword>
<dbReference type="SUPFAM" id="SSF56487">
    <property type="entry name" value="SRCR-like"/>
    <property type="match status" value="1"/>
</dbReference>
<dbReference type="FunFam" id="2.20.100.10:FF:000001">
    <property type="entry name" value="semaphorin-5A isoform X1"/>
    <property type="match status" value="1"/>
</dbReference>
<reference evidence="6" key="2">
    <citation type="submission" date="2020-11" db="EMBL/GenBank/DDBJ databases">
        <authorList>
            <person name="McCartney M.A."/>
            <person name="Auch B."/>
            <person name="Kono T."/>
            <person name="Mallez S."/>
            <person name="Becker A."/>
            <person name="Gohl D.M."/>
            <person name="Silverstein K.A.T."/>
            <person name="Koren S."/>
            <person name="Bechman K.B."/>
            <person name="Herman A."/>
            <person name="Abrahante J.E."/>
            <person name="Garbe J."/>
        </authorList>
    </citation>
    <scope>NUCLEOTIDE SEQUENCE</scope>
    <source>
        <strain evidence="6">Duluth1</strain>
        <tissue evidence="6">Whole animal</tissue>
    </source>
</reference>
<dbReference type="PANTHER" id="PTHR48071">
    <property type="entry name" value="SRCR DOMAIN-CONTAINING PROTEIN"/>
    <property type="match status" value="1"/>
</dbReference>
<keyword evidence="7" id="KW-1185">Reference proteome</keyword>
<evidence type="ECO:0000256" key="3">
    <source>
        <dbReference type="PROSITE-ProRule" id="PRU00196"/>
    </source>
</evidence>
<evidence type="ECO:0000313" key="7">
    <source>
        <dbReference type="Proteomes" id="UP000828390"/>
    </source>
</evidence>
<dbReference type="Pfam" id="PF00090">
    <property type="entry name" value="TSP_1"/>
    <property type="match status" value="1"/>
</dbReference>
<keyword evidence="1" id="KW-0732">Signal</keyword>
<evidence type="ECO:0000256" key="4">
    <source>
        <dbReference type="SAM" id="MobiDB-lite"/>
    </source>
</evidence>
<reference evidence="6" key="1">
    <citation type="journal article" date="2019" name="bioRxiv">
        <title>The Genome of the Zebra Mussel, Dreissena polymorpha: A Resource for Invasive Species Research.</title>
        <authorList>
            <person name="McCartney M.A."/>
            <person name="Auch B."/>
            <person name="Kono T."/>
            <person name="Mallez S."/>
            <person name="Zhang Y."/>
            <person name="Obille A."/>
            <person name="Becker A."/>
            <person name="Abrahante J.E."/>
            <person name="Garbe J."/>
            <person name="Badalamenti J.P."/>
            <person name="Herman A."/>
            <person name="Mangelson H."/>
            <person name="Liachko I."/>
            <person name="Sullivan S."/>
            <person name="Sone E.D."/>
            <person name="Koren S."/>
            <person name="Silverstein K.A.T."/>
            <person name="Beckman K.B."/>
            <person name="Gohl D.M."/>
        </authorList>
    </citation>
    <scope>NUCLEOTIDE SEQUENCE</scope>
    <source>
        <strain evidence="6">Duluth1</strain>
        <tissue evidence="6">Whole animal</tissue>
    </source>
</reference>
<feature type="disulfide bond" evidence="3">
    <location>
        <begin position="371"/>
        <end position="432"/>
    </location>
</feature>
<dbReference type="InterPro" id="IPR000884">
    <property type="entry name" value="TSP1_rpt"/>
</dbReference>
<feature type="disulfide bond" evidence="3">
    <location>
        <begin position="402"/>
        <end position="412"/>
    </location>
</feature>
<dbReference type="SMART" id="SM00209">
    <property type="entry name" value="TSP1"/>
    <property type="match status" value="1"/>
</dbReference>